<name>A0A4C1U357_EUMVA</name>
<evidence type="ECO:0000313" key="2">
    <source>
        <dbReference type="Proteomes" id="UP000299102"/>
    </source>
</evidence>
<evidence type="ECO:0000313" key="1">
    <source>
        <dbReference type="EMBL" id="GBP20547.1"/>
    </source>
</evidence>
<keyword evidence="2" id="KW-1185">Reference proteome</keyword>
<comment type="caution">
    <text evidence="1">The sequence shown here is derived from an EMBL/GenBank/DDBJ whole genome shotgun (WGS) entry which is preliminary data.</text>
</comment>
<sequence>MRYLAPARGLSTRDLRTNKPTERPYAFIMSATTAAMCVYDCAVFYVCSCHSSGLRRARVRGSRYRRESVESSFFHSLDVAKEIRTKEVYAEVTRPAALYRCTDGLPLARHALRLPPAPRGRPLLRPSPRPLVVTPLRTTRRRHSRDEFYSLVQGETKTLNRDVAVKYQLPLLPFVHRVKLPVARSSSPSVRSILLRISHSLPKGRQRIADPLRLQVYTDGGLSEPRNGTGLLLKCVQYHIISSKSKHRLGAATGRTSISRPQQRFPPISSFSWIARRPRRAPALRRLLINDKVDPASNDETATRRAVYAPAHFVSNTFIVCMRSKRDVLERFPRESRNGRQADERLRSR</sequence>
<dbReference type="Proteomes" id="UP000299102">
    <property type="component" value="Unassembled WGS sequence"/>
</dbReference>
<reference evidence="1 2" key="1">
    <citation type="journal article" date="2019" name="Commun. Biol.">
        <title>The bagworm genome reveals a unique fibroin gene that provides high tensile strength.</title>
        <authorList>
            <person name="Kono N."/>
            <person name="Nakamura H."/>
            <person name="Ohtoshi R."/>
            <person name="Tomita M."/>
            <person name="Numata K."/>
            <person name="Arakawa K."/>
        </authorList>
    </citation>
    <scope>NUCLEOTIDE SEQUENCE [LARGE SCALE GENOMIC DNA]</scope>
</reference>
<protein>
    <submittedName>
        <fullName evidence="1">Uncharacterized protein</fullName>
    </submittedName>
</protein>
<proteinExistence type="predicted"/>
<gene>
    <name evidence="1" type="ORF">EVAR_78926_1</name>
</gene>
<accession>A0A4C1U357</accession>
<dbReference type="EMBL" id="BGZK01000119">
    <property type="protein sequence ID" value="GBP20547.1"/>
    <property type="molecule type" value="Genomic_DNA"/>
</dbReference>
<organism evidence="1 2">
    <name type="scientific">Eumeta variegata</name>
    <name type="common">Bagworm moth</name>
    <name type="synonym">Eumeta japonica</name>
    <dbReference type="NCBI Taxonomy" id="151549"/>
    <lineage>
        <taxon>Eukaryota</taxon>
        <taxon>Metazoa</taxon>
        <taxon>Ecdysozoa</taxon>
        <taxon>Arthropoda</taxon>
        <taxon>Hexapoda</taxon>
        <taxon>Insecta</taxon>
        <taxon>Pterygota</taxon>
        <taxon>Neoptera</taxon>
        <taxon>Endopterygota</taxon>
        <taxon>Lepidoptera</taxon>
        <taxon>Glossata</taxon>
        <taxon>Ditrysia</taxon>
        <taxon>Tineoidea</taxon>
        <taxon>Psychidae</taxon>
        <taxon>Oiketicinae</taxon>
        <taxon>Eumeta</taxon>
    </lineage>
</organism>
<dbReference type="AlphaFoldDB" id="A0A4C1U357"/>